<evidence type="ECO:0000313" key="6">
    <source>
        <dbReference type="EMBL" id="CAE0130409.1"/>
    </source>
</evidence>
<evidence type="ECO:0000313" key="4">
    <source>
        <dbReference type="EMBL" id="CAE0130386.1"/>
    </source>
</evidence>
<evidence type="ECO:0000313" key="2">
    <source>
        <dbReference type="EMBL" id="CAE0130348.1"/>
    </source>
</evidence>
<dbReference type="EMBL" id="HBHX01050903">
    <property type="protein sequence ID" value="CAE0130348.1"/>
    <property type="molecule type" value="Transcribed_RNA"/>
</dbReference>
<dbReference type="EMBL" id="HBHX01050958">
    <property type="protein sequence ID" value="CAE0130409.1"/>
    <property type="molecule type" value="Transcribed_RNA"/>
</dbReference>
<gene>
    <name evidence="2" type="ORF">HERI1096_LOCUS28121</name>
    <name evidence="3" type="ORF">HERI1096_LOCUS28135</name>
    <name evidence="4" type="ORF">HERI1096_LOCUS28141</name>
    <name evidence="5" type="ORF">HERI1096_LOCUS28145</name>
    <name evidence="6" type="ORF">HERI1096_LOCUS28152</name>
    <name evidence="7" type="ORF">HERI1096_LOCUS28159</name>
</gene>
<evidence type="ECO:0000313" key="3">
    <source>
        <dbReference type="EMBL" id="CAE0130375.1"/>
    </source>
</evidence>
<dbReference type="AlphaFoldDB" id="A0A6T9KB01"/>
<dbReference type="EMBL" id="HBHX01050936">
    <property type="protein sequence ID" value="CAE0130386.1"/>
    <property type="molecule type" value="Transcribed_RNA"/>
</dbReference>
<organism evidence="2">
    <name type="scientific">Haptolina ericina</name>
    <dbReference type="NCBI Taxonomy" id="156174"/>
    <lineage>
        <taxon>Eukaryota</taxon>
        <taxon>Haptista</taxon>
        <taxon>Haptophyta</taxon>
        <taxon>Prymnesiophyceae</taxon>
        <taxon>Prymnesiales</taxon>
        <taxon>Prymnesiaceae</taxon>
        <taxon>Haptolina</taxon>
    </lineage>
</organism>
<proteinExistence type="predicted"/>
<protein>
    <submittedName>
        <fullName evidence="2">Uncharacterized protein</fullName>
    </submittedName>
</protein>
<feature type="region of interest" description="Disordered" evidence="1">
    <location>
        <begin position="1"/>
        <end position="30"/>
    </location>
</feature>
<evidence type="ECO:0000256" key="1">
    <source>
        <dbReference type="SAM" id="MobiDB-lite"/>
    </source>
</evidence>
<sequence length="104" mass="11219">MGSRVGPTRSIRPYRWRFNHPGNNGSSGRGACVDERSMAHACRECLVCDAAGTSVLKGEHPLRALACHCCMFGAPAARSHRRFQLTGNAEARRIGCQSLTASFG</sequence>
<evidence type="ECO:0000313" key="5">
    <source>
        <dbReference type="EMBL" id="CAE0130395.1"/>
    </source>
</evidence>
<dbReference type="EMBL" id="HBHX01050947">
    <property type="protein sequence ID" value="CAE0130395.1"/>
    <property type="molecule type" value="Transcribed_RNA"/>
</dbReference>
<reference evidence="2" key="1">
    <citation type="submission" date="2021-01" db="EMBL/GenBank/DDBJ databases">
        <authorList>
            <person name="Corre E."/>
            <person name="Pelletier E."/>
            <person name="Niang G."/>
            <person name="Scheremetjew M."/>
            <person name="Finn R."/>
            <person name="Kale V."/>
            <person name="Holt S."/>
            <person name="Cochrane G."/>
            <person name="Meng A."/>
            <person name="Brown T."/>
            <person name="Cohen L."/>
        </authorList>
    </citation>
    <scope>NUCLEOTIDE SEQUENCE</scope>
    <source>
        <strain evidence="2">CCMP281</strain>
    </source>
</reference>
<accession>A0A6T9KB01</accession>
<evidence type="ECO:0000313" key="7">
    <source>
        <dbReference type="EMBL" id="CAE0130422.1"/>
    </source>
</evidence>
<dbReference type="EMBL" id="HBHX01050969">
    <property type="protein sequence ID" value="CAE0130422.1"/>
    <property type="molecule type" value="Transcribed_RNA"/>
</dbReference>
<dbReference type="EMBL" id="HBHX01050925">
    <property type="protein sequence ID" value="CAE0130375.1"/>
    <property type="molecule type" value="Transcribed_RNA"/>
</dbReference>
<name>A0A6T9KB01_9EUKA</name>